<dbReference type="Proteomes" id="UP000036923">
    <property type="component" value="Unassembled WGS sequence"/>
</dbReference>
<dbReference type="InterPro" id="IPR051532">
    <property type="entry name" value="Ester_Hydrolysis_Enzymes"/>
</dbReference>
<gene>
    <name evidence="3" type="ORF">Bccel_3932</name>
</gene>
<proteinExistence type="predicted"/>
<evidence type="ECO:0000259" key="2">
    <source>
        <dbReference type="Pfam" id="PF13472"/>
    </source>
</evidence>
<dbReference type="InterPro" id="IPR013830">
    <property type="entry name" value="SGNH_hydro"/>
</dbReference>
<dbReference type="AlphaFoldDB" id="A0A0L6JS77"/>
<dbReference type="Gene3D" id="3.30.457.10">
    <property type="entry name" value="Copper amine oxidase-like, N-terminal domain"/>
    <property type="match status" value="1"/>
</dbReference>
<accession>A0A0L6JS77</accession>
<protein>
    <submittedName>
        <fullName evidence="3">Copper amine oxidase-like domain-containing protein</fullName>
    </submittedName>
</protein>
<dbReference type="EMBL" id="LGTC01000001">
    <property type="protein sequence ID" value="KNY28658.1"/>
    <property type="molecule type" value="Genomic_DNA"/>
</dbReference>
<feature type="domain" description="Copper amine oxidase-like N-terminal" evidence="1">
    <location>
        <begin position="41"/>
        <end position="137"/>
    </location>
</feature>
<dbReference type="SUPFAM" id="SSF52266">
    <property type="entry name" value="SGNH hydrolase"/>
    <property type="match status" value="1"/>
</dbReference>
<dbReference type="eggNOG" id="COG0614">
    <property type="taxonomic scope" value="Bacteria"/>
</dbReference>
<comment type="caution">
    <text evidence="3">The sequence shown here is derived from an EMBL/GenBank/DDBJ whole genome shotgun (WGS) entry which is preliminary data.</text>
</comment>
<evidence type="ECO:0000313" key="4">
    <source>
        <dbReference type="Proteomes" id="UP000036923"/>
    </source>
</evidence>
<dbReference type="Gene3D" id="3.40.50.1110">
    <property type="entry name" value="SGNH hydrolase"/>
    <property type="match status" value="1"/>
</dbReference>
<dbReference type="Pfam" id="PF07833">
    <property type="entry name" value="Cu_amine_oxidN1"/>
    <property type="match status" value="1"/>
</dbReference>
<reference evidence="4" key="1">
    <citation type="submission" date="2015-07" db="EMBL/GenBank/DDBJ databases">
        <title>Near-Complete Genome Sequence of the Cellulolytic Bacterium Bacteroides (Pseudobacteroides) cellulosolvens ATCC 35603.</title>
        <authorList>
            <person name="Dassa B."/>
            <person name="Utturkar S.M."/>
            <person name="Klingeman D.M."/>
            <person name="Hurt R.A."/>
            <person name="Keller M."/>
            <person name="Xu J."/>
            <person name="Reddy Y.H.K."/>
            <person name="Borovok I."/>
            <person name="Grinberg I.R."/>
            <person name="Lamed R."/>
            <person name="Zhivin O."/>
            <person name="Bayer E.A."/>
            <person name="Brown S.D."/>
        </authorList>
    </citation>
    <scope>NUCLEOTIDE SEQUENCE [LARGE SCALE GENOMIC DNA]</scope>
    <source>
        <strain evidence="4">DSM 2933</strain>
    </source>
</reference>
<dbReference type="SUPFAM" id="SSF55383">
    <property type="entry name" value="Copper amine oxidase, domain N"/>
    <property type="match status" value="1"/>
</dbReference>
<dbReference type="InterPro" id="IPR036582">
    <property type="entry name" value="Mao_N_sf"/>
</dbReference>
<evidence type="ECO:0000313" key="3">
    <source>
        <dbReference type="EMBL" id="KNY28658.1"/>
    </source>
</evidence>
<organism evidence="3 4">
    <name type="scientific">Pseudobacteroides cellulosolvens ATCC 35603 = DSM 2933</name>
    <dbReference type="NCBI Taxonomy" id="398512"/>
    <lineage>
        <taxon>Bacteria</taxon>
        <taxon>Bacillati</taxon>
        <taxon>Bacillota</taxon>
        <taxon>Clostridia</taxon>
        <taxon>Eubacteriales</taxon>
        <taxon>Oscillospiraceae</taxon>
        <taxon>Pseudobacteroides</taxon>
    </lineage>
</organism>
<dbReference type="Pfam" id="PF13472">
    <property type="entry name" value="Lipase_GDSL_2"/>
    <property type="match status" value="1"/>
</dbReference>
<feature type="domain" description="SGNH hydrolase-type esterase" evidence="2">
    <location>
        <begin position="145"/>
        <end position="302"/>
    </location>
</feature>
<dbReference type="eggNOG" id="COG2755">
    <property type="taxonomic scope" value="Bacteria"/>
</dbReference>
<dbReference type="GO" id="GO:0004622">
    <property type="term" value="F:phosphatidylcholine lysophospholipase activity"/>
    <property type="evidence" value="ECO:0007669"/>
    <property type="project" value="TreeGrafter"/>
</dbReference>
<dbReference type="RefSeq" id="WP_036936515.1">
    <property type="nucleotide sequence ID" value="NZ_JQKC01000002.1"/>
</dbReference>
<evidence type="ECO:0000259" key="1">
    <source>
        <dbReference type="Pfam" id="PF07833"/>
    </source>
</evidence>
<sequence length="315" mass="35116" precursor="true">MTRWKRSRFVLSVLIILAISVDLFSGNFNFEPGSSYGISSKAYVLRSGKPMLLLRNICSMIDANIVWDKKNKEILCTKGIIEIKLSIGSKNIYVNGKQKSMDSEVVISNGKTLVPLSFPWKDMNIGVSWNGNKKLLSINKGPIIFFGDSITEGFKLKKYFSLSGLINKGVSGNTTADALKRVNEIITKKPDKVFIMLGTNDIWGVIDTKVTIDNYNDIITKIRTACPYADIVIQSVLPMGLSAFKRNPLASSKSIDGLNLRLKDIAKDYDLKFVDIGILLKDKNGNMDAKYTSDGVHIKSNAYSIWSEKIKKMVH</sequence>
<dbReference type="OrthoDB" id="2513075at2"/>
<dbReference type="PANTHER" id="PTHR30383:SF5">
    <property type="entry name" value="SGNH HYDROLASE-TYPE ESTERASE DOMAIN-CONTAINING PROTEIN"/>
    <property type="match status" value="1"/>
</dbReference>
<dbReference type="STRING" id="398512.Bccel_3932"/>
<dbReference type="InterPro" id="IPR012854">
    <property type="entry name" value="Cu_amine_oxidase-like_N"/>
</dbReference>
<dbReference type="InterPro" id="IPR036514">
    <property type="entry name" value="SGNH_hydro_sf"/>
</dbReference>
<name>A0A0L6JS77_9FIRM</name>
<dbReference type="PANTHER" id="PTHR30383">
    <property type="entry name" value="THIOESTERASE 1/PROTEASE 1/LYSOPHOSPHOLIPASE L1"/>
    <property type="match status" value="1"/>
</dbReference>
<keyword evidence="4" id="KW-1185">Reference proteome</keyword>